<evidence type="ECO:0000313" key="3">
    <source>
        <dbReference type="Proteomes" id="UP000007954"/>
    </source>
</evidence>
<feature type="compositionally biased region" description="Polar residues" evidence="1">
    <location>
        <begin position="56"/>
        <end position="66"/>
    </location>
</feature>
<dbReference type="KEGG" id="hwc:Hqrw_1004"/>
<accession>G0LFW7</accession>
<name>G0LFW7_HALWC</name>
<reference evidence="2 3" key="1">
    <citation type="journal article" date="2011" name="PLoS ONE">
        <title>Haloquadratum walsbyi: limited diversity in a global pond.</title>
        <authorList>
            <person name="Dyall-Smith M."/>
            <person name="Pfeiffer F."/>
            <person name="Klee K."/>
            <person name="Palm P."/>
            <person name="Gross K."/>
            <person name="Schuster S.C."/>
            <person name="Rampp M."/>
            <person name="Oesterhelt D."/>
        </authorList>
    </citation>
    <scope>NUCLEOTIDE SEQUENCE [LARGE SCALE GENOMIC DNA]</scope>
    <source>
        <strain evidence="3">DSM 16854 / JCM 12705 / C23</strain>
    </source>
</reference>
<sequence length="168" mass="18261">MDVRDAVESDVETLGAIADLPADALRNVVHDRTVRVAERQTTDTESHTDAHDETNRLTTSGEQTGNEADESTAEESNENKPDIIGFVAFDVRDGTVHVTQLAGETTIAETLLSEPIRFAATEGFDVEFVVPMSEENATAAAENAGFEPIGRGPRFGDETTTRYRFDAE</sequence>
<organism evidence="2 3">
    <name type="scientific">Haloquadratum walsbyi (strain DSM 16854 / JCM 12705 / C23)</name>
    <dbReference type="NCBI Taxonomy" id="768065"/>
    <lineage>
        <taxon>Archaea</taxon>
        <taxon>Methanobacteriati</taxon>
        <taxon>Methanobacteriota</taxon>
        <taxon>Stenosarchaea group</taxon>
        <taxon>Halobacteria</taxon>
        <taxon>Halobacteriales</taxon>
        <taxon>Haloferacaceae</taxon>
        <taxon>Haloquadratum</taxon>
    </lineage>
</organism>
<protein>
    <submittedName>
        <fullName evidence="2">Acetyltransferase domain protein</fullName>
    </submittedName>
</protein>
<evidence type="ECO:0000256" key="1">
    <source>
        <dbReference type="SAM" id="MobiDB-lite"/>
    </source>
</evidence>
<feature type="compositionally biased region" description="Acidic residues" evidence="1">
    <location>
        <begin position="67"/>
        <end position="76"/>
    </location>
</feature>
<feature type="compositionally biased region" description="Basic and acidic residues" evidence="1">
    <location>
        <begin position="154"/>
        <end position="168"/>
    </location>
</feature>
<dbReference type="Proteomes" id="UP000007954">
    <property type="component" value="Chromosome"/>
</dbReference>
<feature type="region of interest" description="Disordered" evidence="1">
    <location>
        <begin position="146"/>
        <end position="168"/>
    </location>
</feature>
<dbReference type="OrthoDB" id="212869at2157"/>
<gene>
    <name evidence="2" type="ordered locus">Hqrw_1004</name>
</gene>
<feature type="compositionally biased region" description="Basic and acidic residues" evidence="1">
    <location>
        <begin position="36"/>
        <end position="55"/>
    </location>
</feature>
<dbReference type="AlphaFoldDB" id="G0LFW7"/>
<proteinExistence type="predicted"/>
<dbReference type="HOGENOM" id="CLU_121763_0_0_2"/>
<feature type="region of interest" description="Disordered" evidence="1">
    <location>
        <begin position="36"/>
        <end position="81"/>
    </location>
</feature>
<evidence type="ECO:0000313" key="2">
    <source>
        <dbReference type="EMBL" id="CCC38987.1"/>
    </source>
</evidence>
<dbReference type="EMBL" id="FR746099">
    <property type="protein sequence ID" value="CCC38987.1"/>
    <property type="molecule type" value="Genomic_DNA"/>
</dbReference>